<dbReference type="InterPro" id="IPR029045">
    <property type="entry name" value="ClpP/crotonase-like_dom_sf"/>
</dbReference>
<dbReference type="InterPro" id="IPR014748">
    <property type="entry name" value="Enoyl-CoA_hydra_C"/>
</dbReference>
<dbReference type="Proteomes" id="UP001055336">
    <property type="component" value="Chromosome"/>
</dbReference>
<dbReference type="PANTHER" id="PTHR43459">
    <property type="entry name" value="ENOYL-COA HYDRATASE"/>
    <property type="match status" value="1"/>
</dbReference>
<accession>A0ABY3VR84</accession>
<dbReference type="EMBL" id="CP092488">
    <property type="protein sequence ID" value="UMB69693.1"/>
    <property type="molecule type" value="Genomic_DNA"/>
</dbReference>
<dbReference type="Pfam" id="PF00378">
    <property type="entry name" value="ECH_1"/>
    <property type="match status" value="1"/>
</dbReference>
<proteinExistence type="inferred from homology"/>
<reference evidence="2" key="1">
    <citation type="submission" date="2022-08" db="EMBL/GenBank/DDBJ databases">
        <title>Whole genome sequencing of non-tuberculosis mycobacteria type-strains.</title>
        <authorList>
            <person name="Igarashi Y."/>
            <person name="Osugi A."/>
            <person name="Mitarai S."/>
        </authorList>
    </citation>
    <scope>NUCLEOTIDE SEQUENCE</scope>
    <source>
        <strain evidence="2">DSM 45127</strain>
    </source>
</reference>
<dbReference type="Gene3D" id="1.10.12.10">
    <property type="entry name" value="Lyase 2-enoyl-coa Hydratase, Chain A, domain 2"/>
    <property type="match status" value="1"/>
</dbReference>
<evidence type="ECO:0000313" key="2">
    <source>
        <dbReference type="EMBL" id="UMB69693.1"/>
    </source>
</evidence>
<organism evidence="2 3">
    <name type="scientific">Mycobacterium paraterrae</name>
    <dbReference type="NCBI Taxonomy" id="577492"/>
    <lineage>
        <taxon>Bacteria</taxon>
        <taxon>Bacillati</taxon>
        <taxon>Actinomycetota</taxon>
        <taxon>Actinomycetes</taxon>
        <taxon>Mycobacteriales</taxon>
        <taxon>Mycobacteriaceae</taxon>
        <taxon>Mycobacterium</taxon>
    </lineage>
</organism>
<comment type="similarity">
    <text evidence="1">Belongs to the enoyl-CoA hydratase/isomerase family.</text>
</comment>
<dbReference type="InterPro" id="IPR001753">
    <property type="entry name" value="Enoyl-CoA_hydra/iso"/>
</dbReference>
<keyword evidence="3" id="KW-1185">Reference proteome</keyword>
<dbReference type="SUPFAM" id="SSF52096">
    <property type="entry name" value="ClpP/crotonase"/>
    <property type="match status" value="1"/>
</dbReference>
<name>A0ABY3VR84_9MYCO</name>
<dbReference type="CDD" id="cd06558">
    <property type="entry name" value="crotonase-like"/>
    <property type="match status" value="1"/>
</dbReference>
<dbReference type="PANTHER" id="PTHR43459:SF1">
    <property type="entry name" value="EG:BACN32G11.4 PROTEIN"/>
    <property type="match status" value="1"/>
</dbReference>
<protein>
    <submittedName>
        <fullName evidence="2">Enoyl-CoA hydratase/isomerase family protein</fullName>
    </submittedName>
</protein>
<evidence type="ECO:0000256" key="1">
    <source>
        <dbReference type="ARBA" id="ARBA00005254"/>
    </source>
</evidence>
<dbReference type="RefSeq" id="WP_240261424.1">
    <property type="nucleotide sequence ID" value="NZ_CP092488.2"/>
</dbReference>
<gene>
    <name evidence="2" type="ORF">MKK62_25760</name>
</gene>
<sequence>MTSGLTVRDDGAVRWLILDRPEIGNAVNRAMQREIVEQLSSISADHAVRAVVLTASGSRHFCTGPDLSDPELAPSRDRVAGDASRILRNGSQAVVAALLDCEKPVICALNGVAAGVGSSMALACDLIIAARSARLITLFVRRGLIPDGGASYLLARKFPLNVAKELVFFGDDLSVSDAHRLGVVNKVVDDEELESQTSAWAQRLADGPTRAHAAAKAMLNRALDGDRTAAFSTEALLVEQIAGTDDVAEGVAAFRERRPPQFRGR</sequence>
<dbReference type="Gene3D" id="3.90.226.10">
    <property type="entry name" value="2-enoyl-CoA Hydratase, Chain A, domain 1"/>
    <property type="match status" value="1"/>
</dbReference>
<evidence type="ECO:0000313" key="3">
    <source>
        <dbReference type="Proteomes" id="UP001055336"/>
    </source>
</evidence>